<feature type="compositionally biased region" description="Low complexity" evidence="2">
    <location>
        <begin position="172"/>
        <end position="194"/>
    </location>
</feature>
<keyword evidence="1" id="KW-0735">Signal-anchor</keyword>
<comment type="similarity">
    <text evidence="1">Belongs to the TonB family.</text>
</comment>
<proteinExistence type="inferred from homology"/>
<dbReference type="GO" id="GO:0015031">
    <property type="term" value="P:protein transport"/>
    <property type="evidence" value="ECO:0007669"/>
    <property type="project" value="UniProtKB-UniRule"/>
</dbReference>
<dbReference type="PROSITE" id="PS52015">
    <property type="entry name" value="TONB_CTD"/>
    <property type="match status" value="1"/>
</dbReference>
<evidence type="ECO:0000256" key="2">
    <source>
        <dbReference type="SAM" id="MobiDB-lite"/>
    </source>
</evidence>
<sequence>RRHGGAATQWCDATGAGDRGTAMNALALDYHPPRREWVNWPWLRSNGLAAAVALALHGALLGGLMLGWSSLDAPAVQTRTLTTQLLILPPAPEPVPVAAAPVIEPVQPPPPAPASLPITPPVEAAKPQAEPQRQIEQAALARKRVDEQKREREQQQNAQRLREAEQHKQQEQQRLAEQQRQQVEQQRQAEQARQSAERARQAQQSAQQQAAAADSSQYQPLSKEAPDYPERALDKGIEGDCTVVYDVSPQGTVVNPQVQGACHPLFIRPSLAAAQTFRYQPRIVDGKAVTVSGVKNTFHYRIK</sequence>
<dbReference type="GO" id="GO:0030288">
    <property type="term" value="C:outer membrane-bounded periplasmic space"/>
    <property type="evidence" value="ECO:0007669"/>
    <property type="project" value="InterPro"/>
</dbReference>
<keyword evidence="1" id="KW-0812">Transmembrane</keyword>
<keyword evidence="1" id="KW-0997">Cell inner membrane</keyword>
<feature type="transmembrane region" description="Helical" evidence="1">
    <location>
        <begin position="47"/>
        <end position="69"/>
    </location>
</feature>
<gene>
    <name evidence="4" type="ORF">ALO68_04812</name>
</gene>
<dbReference type="GO" id="GO:0055085">
    <property type="term" value="P:transmembrane transport"/>
    <property type="evidence" value="ECO:0007669"/>
    <property type="project" value="InterPro"/>
</dbReference>
<dbReference type="GO" id="GO:0098797">
    <property type="term" value="C:plasma membrane protein complex"/>
    <property type="evidence" value="ECO:0007669"/>
    <property type="project" value="TreeGrafter"/>
</dbReference>
<dbReference type="GO" id="GO:0031992">
    <property type="term" value="F:energy transducer activity"/>
    <property type="evidence" value="ECO:0007669"/>
    <property type="project" value="InterPro"/>
</dbReference>
<feature type="compositionally biased region" description="Basic and acidic residues" evidence="2">
    <location>
        <begin position="224"/>
        <end position="233"/>
    </location>
</feature>
<accession>A0A0P9RLK0</accession>
<dbReference type="Gene3D" id="3.30.1150.10">
    <property type="match status" value="1"/>
</dbReference>
<feature type="region of interest" description="Disordered" evidence="2">
    <location>
        <begin position="106"/>
        <end position="233"/>
    </location>
</feature>
<dbReference type="PANTHER" id="PTHR33446">
    <property type="entry name" value="PROTEIN TONB-RELATED"/>
    <property type="match status" value="1"/>
</dbReference>
<evidence type="ECO:0000259" key="3">
    <source>
        <dbReference type="PROSITE" id="PS52015"/>
    </source>
</evidence>
<keyword evidence="1" id="KW-0813">Transport</keyword>
<dbReference type="PRINTS" id="PR01374">
    <property type="entry name" value="TONBPROTEIN"/>
</dbReference>
<reference evidence="4 5" key="1">
    <citation type="submission" date="2015-09" db="EMBL/GenBank/DDBJ databases">
        <title>Genome announcement of multiple Pseudomonas syringae strains.</title>
        <authorList>
            <person name="Thakur S."/>
            <person name="Wang P.W."/>
            <person name="Gong Y."/>
            <person name="Weir B.S."/>
            <person name="Guttman D.S."/>
        </authorList>
    </citation>
    <scope>NUCLEOTIDE SEQUENCE [LARGE SCALE GENOMIC DNA]</scope>
    <source>
        <strain evidence="4 5">ICMP4531</strain>
    </source>
</reference>
<comment type="subcellular location">
    <subcellularLocation>
        <location evidence="1">Cell inner membrane</location>
        <topology evidence="1">Single-pass membrane protein</topology>
        <orientation evidence="1">Periplasmic side</orientation>
    </subcellularLocation>
</comment>
<dbReference type="Pfam" id="PF03544">
    <property type="entry name" value="TonB_C"/>
    <property type="match status" value="1"/>
</dbReference>
<dbReference type="AlphaFoldDB" id="A0A0P9RLK0"/>
<dbReference type="InterPro" id="IPR037682">
    <property type="entry name" value="TonB_C"/>
</dbReference>
<feature type="non-terminal residue" evidence="4">
    <location>
        <position position="1"/>
    </location>
</feature>
<dbReference type="GO" id="GO:0015891">
    <property type="term" value="P:siderophore transport"/>
    <property type="evidence" value="ECO:0007669"/>
    <property type="project" value="InterPro"/>
</dbReference>
<keyword evidence="1" id="KW-0472">Membrane</keyword>
<feature type="compositionally biased region" description="Pro residues" evidence="2">
    <location>
        <begin position="106"/>
        <end position="120"/>
    </location>
</feature>
<name>A0A0P9RLK0_9PSED</name>
<dbReference type="PATRIC" id="fig|251654.3.peg.1191"/>
<keyword evidence="1" id="KW-0653">Protein transport</keyword>
<keyword evidence="1" id="KW-1133">Transmembrane helix</keyword>
<dbReference type="EMBL" id="LJQM01000082">
    <property type="protein sequence ID" value="KPX46877.1"/>
    <property type="molecule type" value="Genomic_DNA"/>
</dbReference>
<dbReference type="SUPFAM" id="SSF74653">
    <property type="entry name" value="TolA/TonB C-terminal domain"/>
    <property type="match status" value="1"/>
</dbReference>
<comment type="function">
    <text evidence="1">Interacts with outer membrane receptor proteins that carry out high-affinity binding and energy dependent uptake into the periplasmic space of specific substrates. It could act to transduce energy from the cytoplasmic membrane to specific energy-requiring processes in the outer membrane, resulting in the release into the periplasm of ligands bound by these outer membrane proteins.</text>
</comment>
<dbReference type="InterPro" id="IPR003538">
    <property type="entry name" value="TonB"/>
</dbReference>
<organism evidence="4 5">
    <name type="scientific">Pseudomonas syringae pv. helianthi</name>
    <dbReference type="NCBI Taxonomy" id="251654"/>
    <lineage>
        <taxon>Bacteria</taxon>
        <taxon>Pseudomonadati</taxon>
        <taxon>Pseudomonadota</taxon>
        <taxon>Gammaproteobacteria</taxon>
        <taxon>Pseudomonadales</taxon>
        <taxon>Pseudomonadaceae</taxon>
        <taxon>Pseudomonas</taxon>
    </lineage>
</organism>
<protein>
    <recommendedName>
        <fullName evidence="1">Protein TonB</fullName>
    </recommendedName>
</protein>
<keyword evidence="1" id="KW-1003">Cell membrane</keyword>
<evidence type="ECO:0000313" key="4">
    <source>
        <dbReference type="EMBL" id="KPX46877.1"/>
    </source>
</evidence>
<feature type="compositionally biased region" description="Low complexity" evidence="2">
    <location>
        <begin position="201"/>
        <end position="219"/>
    </location>
</feature>
<feature type="domain" description="TonB C-terminal" evidence="3">
    <location>
        <begin position="213"/>
        <end position="303"/>
    </location>
</feature>
<dbReference type="InterPro" id="IPR051045">
    <property type="entry name" value="TonB-dependent_transducer"/>
</dbReference>
<dbReference type="PANTHER" id="PTHR33446:SF2">
    <property type="entry name" value="PROTEIN TONB"/>
    <property type="match status" value="1"/>
</dbReference>
<evidence type="ECO:0000313" key="5">
    <source>
        <dbReference type="Proteomes" id="UP000050557"/>
    </source>
</evidence>
<comment type="caution">
    <text evidence="4">The sequence shown here is derived from an EMBL/GenBank/DDBJ whole genome shotgun (WGS) entry which is preliminary data.</text>
</comment>
<dbReference type="Proteomes" id="UP000050557">
    <property type="component" value="Unassembled WGS sequence"/>
</dbReference>
<evidence type="ECO:0000256" key="1">
    <source>
        <dbReference type="RuleBase" id="RU362123"/>
    </source>
</evidence>
<feature type="compositionally biased region" description="Basic and acidic residues" evidence="2">
    <location>
        <begin position="143"/>
        <end position="171"/>
    </location>
</feature>